<evidence type="ECO:0000313" key="4">
    <source>
        <dbReference type="Proteomes" id="UP000186230"/>
    </source>
</evidence>
<feature type="domain" description="DUF3859" evidence="2">
    <location>
        <begin position="35"/>
        <end position="163"/>
    </location>
</feature>
<evidence type="ECO:0000313" key="3">
    <source>
        <dbReference type="EMBL" id="APU67007.1"/>
    </source>
</evidence>
<reference evidence="3 4" key="1">
    <citation type="submission" date="2016-07" db="EMBL/GenBank/DDBJ databases">
        <title>Multi-omics approach to identify versatile polysaccharide utilization systems of a marine flavobacterium Gramella flava.</title>
        <authorList>
            <person name="Tang K."/>
        </authorList>
    </citation>
    <scope>NUCLEOTIDE SEQUENCE [LARGE SCALE GENOMIC DNA]</scope>
    <source>
        <strain evidence="3 4">JLT2011</strain>
    </source>
</reference>
<feature type="signal peptide" evidence="1">
    <location>
        <begin position="1"/>
        <end position="22"/>
    </location>
</feature>
<sequence length="165" mass="19046">MKKIIFLLLSLVLLGCSSQKESANRVGDISLIDLGYGICSVNIDQVQSMNNSPSGTHHISSNFYLIEQTNTIPMEMGQRFGVDYLLKSPEFKEVQVEIVWTFPKPITNDKGESFNEVRYVNNKKTNQDYHETYALNSQYLLVPGEWKYEMFVQGQKLYERSFQLQ</sequence>
<name>A0A1L7I084_9FLAO</name>
<dbReference type="STRING" id="1229726.GRFL_0283"/>
<dbReference type="Pfam" id="PF12975">
    <property type="entry name" value="DUF3859"/>
    <property type="match status" value="1"/>
</dbReference>
<evidence type="ECO:0000259" key="2">
    <source>
        <dbReference type="Pfam" id="PF12975"/>
    </source>
</evidence>
<evidence type="ECO:0000256" key="1">
    <source>
        <dbReference type="SAM" id="SignalP"/>
    </source>
</evidence>
<dbReference type="InterPro" id="IPR024331">
    <property type="entry name" value="DUF3859"/>
</dbReference>
<dbReference type="RefSeq" id="WP_083642802.1">
    <property type="nucleotide sequence ID" value="NZ_AMRU01000008.1"/>
</dbReference>
<dbReference type="KEGG" id="gfl:GRFL_0283"/>
<dbReference type="PROSITE" id="PS51257">
    <property type="entry name" value="PROKAR_LIPOPROTEIN"/>
    <property type="match status" value="1"/>
</dbReference>
<dbReference type="EMBL" id="CP016359">
    <property type="protein sequence ID" value="APU67007.1"/>
    <property type="molecule type" value="Genomic_DNA"/>
</dbReference>
<dbReference type="Proteomes" id="UP000186230">
    <property type="component" value="Chromosome"/>
</dbReference>
<organism evidence="3 4">
    <name type="scientific">Christiangramia flava JLT2011</name>
    <dbReference type="NCBI Taxonomy" id="1229726"/>
    <lineage>
        <taxon>Bacteria</taxon>
        <taxon>Pseudomonadati</taxon>
        <taxon>Bacteroidota</taxon>
        <taxon>Flavobacteriia</taxon>
        <taxon>Flavobacteriales</taxon>
        <taxon>Flavobacteriaceae</taxon>
        <taxon>Christiangramia</taxon>
    </lineage>
</organism>
<keyword evidence="1" id="KW-0732">Signal</keyword>
<accession>A0A1L7I084</accession>
<protein>
    <recommendedName>
        <fullName evidence="2">DUF3859 domain-containing protein</fullName>
    </recommendedName>
</protein>
<dbReference type="Gene3D" id="2.60.40.2390">
    <property type="match status" value="1"/>
</dbReference>
<feature type="chain" id="PRO_5012408476" description="DUF3859 domain-containing protein" evidence="1">
    <location>
        <begin position="23"/>
        <end position="165"/>
    </location>
</feature>
<keyword evidence="4" id="KW-1185">Reference proteome</keyword>
<dbReference type="OrthoDB" id="6312831at2"/>
<gene>
    <name evidence="3" type="ORF">GRFL_0283</name>
</gene>
<proteinExistence type="predicted"/>
<dbReference type="AlphaFoldDB" id="A0A1L7I084"/>